<proteinExistence type="predicted"/>
<dbReference type="GO" id="GO:0016903">
    <property type="term" value="F:oxidoreductase activity, acting on the aldehyde or oxo group of donors"/>
    <property type="evidence" value="ECO:0007669"/>
    <property type="project" value="InterPro"/>
</dbReference>
<dbReference type="Proteomes" id="UP000006443">
    <property type="component" value="Unassembled WGS sequence"/>
</dbReference>
<dbReference type="RefSeq" id="WP_008518071.1">
    <property type="nucleotide sequence ID" value="NZ_ACJM01000015.1"/>
</dbReference>
<dbReference type="PANTHER" id="PTHR42730">
    <property type="entry name" value="2-OXOGLUTARATE SYNTHASE SUBUNIT KORC"/>
    <property type="match status" value="1"/>
</dbReference>
<dbReference type="Gene3D" id="3.40.920.10">
    <property type="entry name" value="Pyruvate-ferredoxin oxidoreductase, PFOR, domain III"/>
    <property type="match status" value="1"/>
</dbReference>
<protein>
    <submittedName>
        <fullName evidence="3">Pyruvate ferredoxin/flavodoxin oxidoreductase</fullName>
    </submittedName>
</protein>
<name>C0GJ94_DETAL</name>
<keyword evidence="3" id="KW-0670">Pyruvate</keyword>
<dbReference type="InterPro" id="IPR019752">
    <property type="entry name" value="Pyrv/ketoisovalerate_OxRed_cat"/>
</dbReference>
<keyword evidence="1" id="KW-0560">Oxidoreductase</keyword>
<dbReference type="PANTHER" id="PTHR42730:SF1">
    <property type="entry name" value="2-OXOGLUTARATE SYNTHASE SUBUNIT KORC"/>
    <property type="match status" value="1"/>
</dbReference>
<dbReference type="SUPFAM" id="SSF53323">
    <property type="entry name" value="Pyruvate-ferredoxin oxidoreductase, PFOR, domain III"/>
    <property type="match status" value="1"/>
</dbReference>
<dbReference type="InterPro" id="IPR052554">
    <property type="entry name" value="2-oxoglutarate_synth_KorC"/>
</dbReference>
<dbReference type="AlphaFoldDB" id="C0GJ94"/>
<keyword evidence="4" id="KW-1185">Reference proteome</keyword>
<organism evidence="3 4">
    <name type="scientific">Dethiobacter alkaliphilus AHT 1</name>
    <dbReference type="NCBI Taxonomy" id="555088"/>
    <lineage>
        <taxon>Bacteria</taxon>
        <taxon>Bacillati</taxon>
        <taxon>Bacillota</taxon>
        <taxon>Dethiobacteria</taxon>
        <taxon>Dethiobacterales</taxon>
        <taxon>Dethiobacteraceae</taxon>
        <taxon>Dethiobacter</taxon>
    </lineage>
</organism>
<dbReference type="STRING" id="555088.DealDRAFT_2553"/>
<dbReference type="InterPro" id="IPR002869">
    <property type="entry name" value="Pyrv_flavodox_OxRed_cen"/>
</dbReference>
<accession>C0GJ94</accession>
<gene>
    <name evidence="3" type="ORF">DealDRAFT_2553</name>
</gene>
<evidence type="ECO:0000313" key="3">
    <source>
        <dbReference type="EMBL" id="EEG76579.1"/>
    </source>
</evidence>
<dbReference type="EMBL" id="ACJM01000015">
    <property type="protein sequence ID" value="EEG76579.1"/>
    <property type="molecule type" value="Genomic_DNA"/>
</dbReference>
<reference evidence="3 4" key="1">
    <citation type="submission" date="2009-02" db="EMBL/GenBank/DDBJ databases">
        <title>Sequencing of the draft genome and assembly of Dethiobacter alkaliphilus AHT 1.</title>
        <authorList>
            <consortium name="US DOE Joint Genome Institute (JGI-PGF)"/>
            <person name="Lucas S."/>
            <person name="Copeland A."/>
            <person name="Lapidus A."/>
            <person name="Glavina del Rio T."/>
            <person name="Dalin E."/>
            <person name="Tice H."/>
            <person name="Bruce D."/>
            <person name="Goodwin L."/>
            <person name="Pitluck S."/>
            <person name="Larimer F."/>
            <person name="Land M.L."/>
            <person name="Hauser L."/>
            <person name="Muyzer G."/>
        </authorList>
    </citation>
    <scope>NUCLEOTIDE SEQUENCE [LARGE SCALE GENOMIC DNA]</scope>
    <source>
        <strain evidence="3 4">AHT 1</strain>
    </source>
</reference>
<sequence length="227" mass="24411">MARLVKIAIAGEGGQGVQAIGDILAEAGNEEGKEALYIPNFGIEQRGGVSVAFVQISEEQIGSPKFKHGDIVIALSERAVARTMQYVTKDTLFVYDSSLIAPPEVDDEAVGVQTYDTVAPEAMADSGSEQPKSGQVELPQHAKQVVGIPATDIAQQELHPRVFNMIILGATVRAAGTDVVDIETIKKALESKLGKKFEDNPKLRELNYNALQKGIELVEKALQEEGK</sequence>
<dbReference type="Pfam" id="PF01558">
    <property type="entry name" value="POR"/>
    <property type="match status" value="1"/>
</dbReference>
<evidence type="ECO:0000259" key="2">
    <source>
        <dbReference type="Pfam" id="PF01558"/>
    </source>
</evidence>
<comment type="caution">
    <text evidence="3">The sequence shown here is derived from an EMBL/GenBank/DDBJ whole genome shotgun (WGS) entry which is preliminary data.</text>
</comment>
<evidence type="ECO:0000313" key="4">
    <source>
        <dbReference type="Proteomes" id="UP000006443"/>
    </source>
</evidence>
<feature type="domain" description="Pyruvate/ketoisovalerate oxidoreductase catalytic" evidence="2">
    <location>
        <begin position="13"/>
        <end position="216"/>
    </location>
</feature>
<evidence type="ECO:0000256" key="1">
    <source>
        <dbReference type="ARBA" id="ARBA00023002"/>
    </source>
</evidence>
<dbReference type="OrthoDB" id="9794954at2"/>
<dbReference type="eggNOG" id="COG1014">
    <property type="taxonomic scope" value="Bacteria"/>
</dbReference>